<keyword evidence="14 18" id="KW-0830">Ubiquinone</keyword>
<evidence type="ECO:0000256" key="8">
    <source>
        <dbReference type="ARBA" id="ARBA00022692"/>
    </source>
</evidence>
<dbReference type="GO" id="GO:0008137">
    <property type="term" value="F:NADH dehydrogenase (ubiquinone) activity"/>
    <property type="evidence" value="ECO:0007669"/>
    <property type="project" value="UniProtKB-EC"/>
</dbReference>
<comment type="function">
    <text evidence="1">Core subunit of the mitochondrial membrane respiratory chain NADH dehydrogenase (Complex I) that is believed to belong to the minimal assembly required for catalysis. Complex I functions in the transfer of electrons from NADH to the respiratory chain. The immediate electron acceptor for the enzyme is believed to be ubiquinone.</text>
</comment>
<evidence type="ECO:0000256" key="1">
    <source>
        <dbReference type="ARBA" id="ARBA00003257"/>
    </source>
</evidence>
<evidence type="ECO:0000256" key="12">
    <source>
        <dbReference type="ARBA" id="ARBA00022989"/>
    </source>
</evidence>
<evidence type="ECO:0000256" key="11">
    <source>
        <dbReference type="ARBA" id="ARBA00022982"/>
    </source>
</evidence>
<keyword evidence="8 18" id="KW-0812">Transmembrane</keyword>
<dbReference type="CTD" id="4536"/>
<dbReference type="RefSeq" id="YP_009179022.1">
    <property type="nucleotide sequence ID" value="NC_028348.1"/>
</dbReference>
<evidence type="ECO:0000256" key="16">
    <source>
        <dbReference type="ARBA" id="ARBA00023136"/>
    </source>
</evidence>
<feature type="transmembrane region" description="Helical" evidence="18">
    <location>
        <begin position="236"/>
        <end position="257"/>
    </location>
</feature>
<evidence type="ECO:0000256" key="14">
    <source>
        <dbReference type="ARBA" id="ARBA00023075"/>
    </source>
</evidence>
<dbReference type="InterPro" id="IPR001750">
    <property type="entry name" value="ND/Mrp_TM"/>
</dbReference>
<dbReference type="InterPro" id="IPR050175">
    <property type="entry name" value="Complex_I_Subunit_2"/>
</dbReference>
<evidence type="ECO:0000256" key="4">
    <source>
        <dbReference type="ARBA" id="ARBA00012944"/>
    </source>
</evidence>
<keyword evidence="9 18" id="KW-0999">Mitochondrion inner membrane</keyword>
<comment type="similarity">
    <text evidence="3 18">Belongs to the complex I subunit 2 family.</text>
</comment>
<evidence type="ECO:0000256" key="10">
    <source>
        <dbReference type="ARBA" id="ARBA00022967"/>
    </source>
</evidence>
<feature type="transmembrane region" description="Helical" evidence="18">
    <location>
        <begin position="315"/>
        <end position="338"/>
    </location>
</feature>
<keyword evidence="10 18" id="KW-1278">Translocase</keyword>
<evidence type="ECO:0000256" key="15">
    <source>
        <dbReference type="ARBA" id="ARBA00023128"/>
    </source>
</evidence>
<keyword evidence="12 18" id="KW-1133">Transmembrane helix</keyword>
<organism evidence="20">
    <name type="scientific">Hepialus xiaojinensis</name>
    <dbReference type="NCBI Taxonomy" id="1589740"/>
    <lineage>
        <taxon>Eukaryota</taxon>
        <taxon>Metazoa</taxon>
        <taxon>Ecdysozoa</taxon>
        <taxon>Arthropoda</taxon>
        <taxon>Hexapoda</taxon>
        <taxon>Insecta</taxon>
        <taxon>Pterygota</taxon>
        <taxon>Neoptera</taxon>
        <taxon>Endopterygota</taxon>
        <taxon>Lepidoptera</taxon>
        <taxon>Glossata</taxon>
        <taxon>Exoporia</taxon>
        <taxon>Hepialoidea</taxon>
        <taxon>Hepialidae</taxon>
        <taxon>Hepialus</taxon>
    </lineage>
</organism>
<dbReference type="PANTHER" id="PTHR46552">
    <property type="entry name" value="NADH-UBIQUINONE OXIDOREDUCTASE CHAIN 2"/>
    <property type="match status" value="1"/>
</dbReference>
<keyword evidence="16 18" id="KW-0472">Membrane</keyword>
<dbReference type="Pfam" id="PF00361">
    <property type="entry name" value="Proton_antipo_M"/>
    <property type="match status" value="1"/>
</dbReference>
<protein>
    <recommendedName>
        <fullName evidence="5 18">NADH-ubiquinone oxidoreductase chain 2</fullName>
        <ecNumber evidence="4 18">7.1.1.2</ecNumber>
    </recommendedName>
</protein>
<reference evidence="20" key="1">
    <citation type="submission" date="2015-09" db="EMBL/GenBank/DDBJ databases">
        <title>Complete mitochondrial genome of Hepialus xiaojinensis (Lepidoptera: Hepialidae), the host insect of Ophiocordyceps sinensis.</title>
        <authorList>
            <person name="Lu Z.H."/>
            <person name="Shi P."/>
            <person name="Chen S.J."/>
        </authorList>
    </citation>
    <scope>NUCLEOTIDE SEQUENCE</scope>
</reference>
<evidence type="ECO:0000256" key="9">
    <source>
        <dbReference type="ARBA" id="ARBA00022792"/>
    </source>
</evidence>
<feature type="transmembrane region" description="Helical" evidence="18">
    <location>
        <begin position="199"/>
        <end position="224"/>
    </location>
</feature>
<keyword evidence="6" id="KW-0813">Transport</keyword>
<comment type="function">
    <text evidence="18">Core subunit of the mitochondrial membrane respiratory chain NADH dehydrogenase (Complex I) which catalyzes electron transfer from NADH through the respiratory chain, using ubiquinone as an electron acceptor. Essential for the catalytic activity and assembly of complex I.</text>
</comment>
<evidence type="ECO:0000256" key="3">
    <source>
        <dbReference type="ARBA" id="ARBA00007012"/>
    </source>
</evidence>
<evidence type="ECO:0000256" key="17">
    <source>
        <dbReference type="ARBA" id="ARBA00049551"/>
    </source>
</evidence>
<evidence type="ECO:0000259" key="19">
    <source>
        <dbReference type="Pfam" id="PF00361"/>
    </source>
</evidence>
<comment type="catalytic activity">
    <reaction evidence="17 18">
        <text>a ubiquinone + NADH + 5 H(+)(in) = a ubiquinol + NAD(+) + 4 H(+)(out)</text>
        <dbReference type="Rhea" id="RHEA:29091"/>
        <dbReference type="Rhea" id="RHEA-COMP:9565"/>
        <dbReference type="Rhea" id="RHEA-COMP:9566"/>
        <dbReference type="ChEBI" id="CHEBI:15378"/>
        <dbReference type="ChEBI" id="CHEBI:16389"/>
        <dbReference type="ChEBI" id="CHEBI:17976"/>
        <dbReference type="ChEBI" id="CHEBI:57540"/>
        <dbReference type="ChEBI" id="CHEBI:57945"/>
        <dbReference type="EC" id="7.1.1.2"/>
    </reaction>
</comment>
<dbReference type="EMBL" id="KT834973">
    <property type="protein sequence ID" value="ALK03761.1"/>
    <property type="molecule type" value="Genomic_DNA"/>
</dbReference>
<evidence type="ECO:0000256" key="7">
    <source>
        <dbReference type="ARBA" id="ARBA00022660"/>
    </source>
</evidence>
<comment type="subcellular location">
    <subcellularLocation>
        <location evidence="2 18">Mitochondrion inner membrane</location>
        <topology evidence="2 18">Multi-pass membrane protein</topology>
    </subcellularLocation>
</comment>
<dbReference type="GO" id="GO:0005743">
    <property type="term" value="C:mitochondrial inner membrane"/>
    <property type="evidence" value="ECO:0007669"/>
    <property type="project" value="UniProtKB-SubCell"/>
</dbReference>
<feature type="transmembrane region" description="Helical" evidence="18">
    <location>
        <begin position="175"/>
        <end position="193"/>
    </location>
</feature>
<geneLocation type="mitochondrion" evidence="20"/>
<proteinExistence type="inferred from homology"/>
<keyword evidence="13 18" id="KW-0520">NAD</keyword>
<keyword evidence="15 18" id="KW-0496">Mitochondrion</keyword>
<dbReference type="AlphaFoldDB" id="A0A0P0ILC4"/>
<dbReference type="GO" id="GO:0006120">
    <property type="term" value="P:mitochondrial electron transport, NADH to ubiquinone"/>
    <property type="evidence" value="ECO:0007669"/>
    <property type="project" value="InterPro"/>
</dbReference>
<dbReference type="PRINTS" id="PR01436">
    <property type="entry name" value="NADHDHGNASE2"/>
</dbReference>
<dbReference type="PANTHER" id="PTHR46552:SF1">
    <property type="entry name" value="NADH-UBIQUINONE OXIDOREDUCTASE CHAIN 2"/>
    <property type="match status" value="1"/>
</dbReference>
<feature type="transmembrane region" description="Helical" evidence="18">
    <location>
        <begin position="62"/>
        <end position="84"/>
    </location>
</feature>
<evidence type="ECO:0000313" key="20">
    <source>
        <dbReference type="EMBL" id="ALK03761.1"/>
    </source>
</evidence>
<feature type="transmembrane region" description="Helical" evidence="18">
    <location>
        <begin position="148"/>
        <end position="168"/>
    </location>
</feature>
<keyword evidence="7 18" id="KW-0679">Respiratory chain</keyword>
<feature type="domain" description="NADH:quinone oxidoreductase/Mrp antiporter transmembrane" evidence="19">
    <location>
        <begin position="26"/>
        <end position="285"/>
    </location>
</feature>
<accession>A0A0P0ILC4</accession>
<name>A0A0P0ILC4_9NEOP</name>
<evidence type="ECO:0000256" key="18">
    <source>
        <dbReference type="RuleBase" id="RU003403"/>
    </source>
</evidence>
<sequence length="339" mass="40446">MYLNLNSTKLFFMIMLFFSSFISISSNSWLGCWIGLEINLLTFIPLISNNNNLLYTEASLKYFLIQALTSSNLLFLILLFSFFFNYFDIQNNLIKILMNSSLLMKMGASPFHFWFTQILEGMTWFNSFILMTWQKITPLILLSYCYNYYFMIFTIILSSLFGAIGGLNQTSLRKLMAYSSINHLSWMITAMIISENLFIFYLMIYFFLNFIMCMMFYLTNLFFFNQLFYLNYYSMIKFFIFLNLLSLGGLPPFLGFLPKWLIINYLINYNMFMLSFILIMSTLITLYYYIRISYSTFLMNYLKLKWFKINFNNKINLLMILILLSLISLILSTILFYLN</sequence>
<dbReference type="GeneID" id="26131365"/>
<evidence type="ECO:0000256" key="6">
    <source>
        <dbReference type="ARBA" id="ARBA00022448"/>
    </source>
</evidence>
<feature type="transmembrane region" description="Helical" evidence="18">
    <location>
        <begin position="269"/>
        <end position="290"/>
    </location>
</feature>
<evidence type="ECO:0000256" key="5">
    <source>
        <dbReference type="ARBA" id="ARBA00021008"/>
    </source>
</evidence>
<evidence type="ECO:0000256" key="2">
    <source>
        <dbReference type="ARBA" id="ARBA00004448"/>
    </source>
</evidence>
<dbReference type="EC" id="7.1.1.2" evidence="4 18"/>
<gene>
    <name evidence="20" type="primary">ND2</name>
</gene>
<feature type="transmembrane region" description="Helical" evidence="18">
    <location>
        <begin position="12"/>
        <end position="36"/>
    </location>
</feature>
<dbReference type="InterPro" id="IPR003917">
    <property type="entry name" value="NADH_UbQ_OxRdtase_chain2"/>
</dbReference>
<keyword evidence="11 18" id="KW-0249">Electron transport</keyword>
<evidence type="ECO:0000256" key="13">
    <source>
        <dbReference type="ARBA" id="ARBA00023027"/>
    </source>
</evidence>